<keyword evidence="3" id="KW-1185">Reference proteome</keyword>
<gene>
    <name evidence="2" type="ORF">MG293_011269</name>
</gene>
<evidence type="ECO:0000256" key="1">
    <source>
        <dbReference type="SAM" id="MobiDB-lite"/>
    </source>
</evidence>
<reference evidence="2" key="1">
    <citation type="submission" date="2022-03" db="EMBL/GenBank/DDBJ databases">
        <title>Genomic analyses of argali, domestic sheep and their hybrids provide insights into chromosomal evolution, heterosis and genetic basis of agronomic traits.</title>
        <authorList>
            <person name="Li M."/>
        </authorList>
    </citation>
    <scope>NUCLEOTIDE SEQUENCE</scope>
    <source>
        <strain evidence="2">CAU-MHL-2022a</strain>
        <tissue evidence="2">Skin</tissue>
    </source>
</reference>
<organism evidence="2 3">
    <name type="scientific">Ovis ammon polii</name>
    <dbReference type="NCBI Taxonomy" id="230172"/>
    <lineage>
        <taxon>Eukaryota</taxon>
        <taxon>Metazoa</taxon>
        <taxon>Chordata</taxon>
        <taxon>Craniata</taxon>
        <taxon>Vertebrata</taxon>
        <taxon>Euteleostomi</taxon>
        <taxon>Mammalia</taxon>
        <taxon>Eutheria</taxon>
        <taxon>Laurasiatheria</taxon>
        <taxon>Artiodactyla</taxon>
        <taxon>Ruminantia</taxon>
        <taxon>Pecora</taxon>
        <taxon>Bovidae</taxon>
        <taxon>Caprinae</taxon>
        <taxon>Ovis</taxon>
    </lineage>
</organism>
<feature type="region of interest" description="Disordered" evidence="1">
    <location>
        <begin position="1"/>
        <end position="38"/>
    </location>
</feature>
<proteinExistence type="predicted"/>
<dbReference type="Proteomes" id="UP001214576">
    <property type="component" value="Unassembled WGS sequence"/>
</dbReference>
<name>A0AAD4U657_OVIAM</name>
<dbReference type="EMBL" id="JAKZEL010000012">
    <property type="protein sequence ID" value="KAI4539002.1"/>
    <property type="molecule type" value="Genomic_DNA"/>
</dbReference>
<evidence type="ECO:0000313" key="2">
    <source>
        <dbReference type="EMBL" id="KAI4539002.1"/>
    </source>
</evidence>
<dbReference type="AlphaFoldDB" id="A0AAD4U657"/>
<comment type="caution">
    <text evidence="2">The sequence shown here is derived from an EMBL/GenBank/DDBJ whole genome shotgun (WGS) entry which is preliminary data.</text>
</comment>
<accession>A0AAD4U657</accession>
<protein>
    <submittedName>
        <fullName evidence="2">Uncharacterized protein</fullName>
    </submittedName>
</protein>
<evidence type="ECO:0000313" key="3">
    <source>
        <dbReference type="Proteomes" id="UP001214576"/>
    </source>
</evidence>
<sequence>MGDPRTRPQSTGHLDAGNLRSQPTPTDPETLDGPDLGFSQAPQLCNLLRNRVNFPVQREQEPSTHCFRFVSLPVSWIRLKFLDLMFKATCQFANICFRLFVKTEYKCECQTSTLSKT</sequence>